<dbReference type="AlphaFoldDB" id="A0AA38FM16"/>
<comment type="caution">
    <text evidence="8">The sequence shown here is derived from an EMBL/GenBank/DDBJ whole genome shotgun (WGS) entry which is preliminary data.</text>
</comment>
<dbReference type="PANTHER" id="PTHR21576">
    <property type="entry name" value="UNCHARACTERIZED NODULIN-LIKE PROTEIN"/>
    <property type="match status" value="1"/>
</dbReference>
<accession>A0AA38FM16</accession>
<evidence type="ECO:0000256" key="6">
    <source>
        <dbReference type="SAM" id="Phobius"/>
    </source>
</evidence>
<feature type="transmembrane region" description="Helical" evidence="6">
    <location>
        <begin position="211"/>
        <end position="229"/>
    </location>
</feature>
<name>A0AA38FM16_TAXCH</name>
<dbReference type="GO" id="GO:0016020">
    <property type="term" value="C:membrane"/>
    <property type="evidence" value="ECO:0007669"/>
    <property type="project" value="UniProtKB-SubCell"/>
</dbReference>
<feature type="transmembrane region" description="Helical" evidence="6">
    <location>
        <begin position="172"/>
        <end position="191"/>
    </location>
</feature>
<keyword evidence="4 6" id="KW-0472">Membrane</keyword>
<dbReference type="PROSITE" id="PS50850">
    <property type="entry name" value="MFS"/>
    <property type="match status" value="1"/>
</dbReference>
<evidence type="ECO:0000256" key="1">
    <source>
        <dbReference type="ARBA" id="ARBA00004141"/>
    </source>
</evidence>
<evidence type="ECO:0000259" key="7">
    <source>
        <dbReference type="PROSITE" id="PS50850"/>
    </source>
</evidence>
<feature type="transmembrane region" description="Helical" evidence="6">
    <location>
        <begin position="304"/>
        <end position="329"/>
    </location>
</feature>
<proteinExistence type="predicted"/>
<feature type="transmembrane region" description="Helical" evidence="6">
    <location>
        <begin position="407"/>
        <end position="426"/>
    </location>
</feature>
<feature type="non-terminal residue" evidence="8">
    <location>
        <position position="501"/>
    </location>
</feature>
<protein>
    <recommendedName>
        <fullName evidence="7">Major facilitator superfamily (MFS) profile domain-containing protein</fullName>
    </recommendedName>
</protein>
<feature type="region of interest" description="Disordered" evidence="5">
    <location>
        <begin position="264"/>
        <end position="288"/>
    </location>
</feature>
<feature type="compositionally biased region" description="Low complexity" evidence="5">
    <location>
        <begin position="266"/>
        <end position="277"/>
    </location>
</feature>
<comment type="subcellular location">
    <subcellularLocation>
        <location evidence="1">Membrane</location>
        <topology evidence="1">Multi-pass membrane protein</topology>
    </subcellularLocation>
</comment>
<evidence type="ECO:0000256" key="5">
    <source>
        <dbReference type="SAM" id="MobiDB-lite"/>
    </source>
</evidence>
<keyword evidence="2 6" id="KW-0812">Transmembrane</keyword>
<dbReference type="Proteomes" id="UP000824469">
    <property type="component" value="Unassembled WGS sequence"/>
</dbReference>
<sequence length="501" mass="54532">MAYWNILKNRWTVLVACIWIECCAGASYSFSIYSAIIKNRFSYDQQQLDTISVFKDIGESVGIISGLLYDRFPPWLVLLLGAAQNFSGYAVIWLFLTRRLTAPALWEMCVLICVAINGQTYYNTASIVTCVNNFPANRGIVVGLMKGCLGLSSAILSRVWRLLFPGSDGSSFLLVAAIVPSAVASLLMPTVRKYEPVHNCRNDNSSTTLNLAMASAPVLVLALFLMGSAFRYGHSVQADQVEFAVAFFILAATLWVPWTAGRHETTSTSTSPSTPSTEPLMNHPEPEKSNKSVVMDYTNTNHSVWGALCSLDFFLVLFTSAIALGSGFVAVNNMSQVATSLGYEQQEITIFVTLISVCQFLGRFGGGAFSDYLLSKFGISRPLLTALAGLLLCCGYLLIAMAGTFPWFLYLGSIVIGFSFGANWSLNPTTVSELFGLCHFGTLYNVVLVGNPVVSYVLSVWVAGYLYDREAETQGRRGGECKGITCFSLTFVILAGVCLMA</sequence>
<feature type="transmembrane region" description="Helical" evidence="6">
    <location>
        <begin position="350"/>
        <end position="370"/>
    </location>
</feature>
<dbReference type="InterPro" id="IPR056555">
    <property type="entry name" value="NFD4_C"/>
</dbReference>
<evidence type="ECO:0000256" key="4">
    <source>
        <dbReference type="ARBA" id="ARBA00023136"/>
    </source>
</evidence>
<dbReference type="InterPro" id="IPR020846">
    <property type="entry name" value="MFS_dom"/>
</dbReference>
<feature type="transmembrane region" description="Helical" evidence="6">
    <location>
        <begin position="241"/>
        <end position="258"/>
    </location>
</feature>
<dbReference type="PANTHER" id="PTHR21576:SF22">
    <property type="entry name" value="F25A4.25 PROTEIN"/>
    <property type="match status" value="1"/>
</dbReference>
<organism evidence="8 9">
    <name type="scientific">Taxus chinensis</name>
    <name type="common">Chinese yew</name>
    <name type="synonym">Taxus wallichiana var. chinensis</name>
    <dbReference type="NCBI Taxonomy" id="29808"/>
    <lineage>
        <taxon>Eukaryota</taxon>
        <taxon>Viridiplantae</taxon>
        <taxon>Streptophyta</taxon>
        <taxon>Embryophyta</taxon>
        <taxon>Tracheophyta</taxon>
        <taxon>Spermatophyta</taxon>
        <taxon>Pinopsida</taxon>
        <taxon>Pinidae</taxon>
        <taxon>Conifers II</taxon>
        <taxon>Cupressales</taxon>
        <taxon>Taxaceae</taxon>
        <taxon>Taxus</taxon>
    </lineage>
</organism>
<dbReference type="EMBL" id="JAHRHJ020000008">
    <property type="protein sequence ID" value="KAH9306179.1"/>
    <property type="molecule type" value="Genomic_DNA"/>
</dbReference>
<feature type="domain" description="Major facilitator superfamily (MFS) profile" evidence="7">
    <location>
        <begin position="305"/>
        <end position="501"/>
    </location>
</feature>
<dbReference type="Pfam" id="PF06813">
    <property type="entry name" value="Nodulin-like"/>
    <property type="match status" value="1"/>
</dbReference>
<dbReference type="Gene3D" id="1.20.1250.20">
    <property type="entry name" value="MFS general substrate transporter like domains"/>
    <property type="match status" value="2"/>
</dbReference>
<feature type="transmembrane region" description="Helical" evidence="6">
    <location>
        <begin position="103"/>
        <end position="120"/>
    </location>
</feature>
<dbReference type="Pfam" id="PF23262">
    <property type="entry name" value="NFD4_C"/>
    <property type="match status" value="1"/>
</dbReference>
<evidence type="ECO:0000313" key="8">
    <source>
        <dbReference type="EMBL" id="KAH9306179.1"/>
    </source>
</evidence>
<keyword evidence="9" id="KW-1185">Reference proteome</keyword>
<dbReference type="InterPro" id="IPR010658">
    <property type="entry name" value="Nodulin-like"/>
</dbReference>
<feature type="transmembrane region" description="Helical" evidence="6">
    <location>
        <begin position="75"/>
        <end position="96"/>
    </location>
</feature>
<dbReference type="SUPFAM" id="SSF103473">
    <property type="entry name" value="MFS general substrate transporter"/>
    <property type="match status" value="1"/>
</dbReference>
<reference evidence="8 9" key="1">
    <citation type="journal article" date="2021" name="Nat. Plants">
        <title>The Taxus genome provides insights into paclitaxel biosynthesis.</title>
        <authorList>
            <person name="Xiong X."/>
            <person name="Gou J."/>
            <person name="Liao Q."/>
            <person name="Li Y."/>
            <person name="Zhou Q."/>
            <person name="Bi G."/>
            <person name="Li C."/>
            <person name="Du R."/>
            <person name="Wang X."/>
            <person name="Sun T."/>
            <person name="Guo L."/>
            <person name="Liang H."/>
            <person name="Lu P."/>
            <person name="Wu Y."/>
            <person name="Zhang Z."/>
            <person name="Ro D.K."/>
            <person name="Shang Y."/>
            <person name="Huang S."/>
            <person name="Yan J."/>
        </authorList>
    </citation>
    <scope>NUCLEOTIDE SEQUENCE [LARGE SCALE GENOMIC DNA]</scope>
    <source>
        <strain evidence="8">Ta-2019</strain>
    </source>
</reference>
<feature type="transmembrane region" description="Helical" evidence="6">
    <location>
        <begin position="446"/>
        <end position="467"/>
    </location>
</feature>
<keyword evidence="3 6" id="KW-1133">Transmembrane helix</keyword>
<feature type="transmembrane region" description="Helical" evidence="6">
    <location>
        <begin position="12"/>
        <end position="36"/>
    </location>
</feature>
<dbReference type="InterPro" id="IPR036259">
    <property type="entry name" value="MFS_trans_sf"/>
</dbReference>
<evidence type="ECO:0000256" key="3">
    <source>
        <dbReference type="ARBA" id="ARBA00022989"/>
    </source>
</evidence>
<evidence type="ECO:0000313" key="9">
    <source>
        <dbReference type="Proteomes" id="UP000824469"/>
    </source>
</evidence>
<evidence type="ECO:0000256" key="2">
    <source>
        <dbReference type="ARBA" id="ARBA00022692"/>
    </source>
</evidence>
<dbReference type="GO" id="GO:0022857">
    <property type="term" value="F:transmembrane transporter activity"/>
    <property type="evidence" value="ECO:0007669"/>
    <property type="project" value="InterPro"/>
</dbReference>
<feature type="transmembrane region" description="Helical" evidence="6">
    <location>
        <begin position="382"/>
        <end position="400"/>
    </location>
</feature>
<dbReference type="OMA" id="ENRWTVL"/>
<gene>
    <name evidence="8" type="ORF">KI387_010583</name>
</gene>
<feature type="transmembrane region" description="Helical" evidence="6">
    <location>
        <begin position="140"/>
        <end position="160"/>
    </location>
</feature>